<dbReference type="Gene3D" id="3.20.20.70">
    <property type="entry name" value="Aldolase class I"/>
    <property type="match status" value="1"/>
</dbReference>
<evidence type="ECO:0000313" key="4">
    <source>
        <dbReference type="EMBL" id="MYN25902.1"/>
    </source>
</evidence>
<dbReference type="EMBL" id="WWCT01000003">
    <property type="protein sequence ID" value="MYN25902.1"/>
    <property type="molecule type" value="Genomic_DNA"/>
</dbReference>
<evidence type="ECO:0000256" key="2">
    <source>
        <dbReference type="ARBA" id="ARBA00023002"/>
    </source>
</evidence>
<dbReference type="InterPro" id="IPR051799">
    <property type="entry name" value="NADH_flavin_oxidoreductase"/>
</dbReference>
<dbReference type="PANTHER" id="PTHR43656">
    <property type="entry name" value="BINDING OXIDOREDUCTASE, PUTATIVE (AFU_ORTHOLOGUE AFUA_2G08260)-RELATED"/>
    <property type="match status" value="1"/>
</dbReference>
<proteinExistence type="predicted"/>
<dbReference type="PANTHER" id="PTHR43656:SF2">
    <property type="entry name" value="BINDING OXIDOREDUCTASE, PUTATIVE (AFU_ORTHOLOGUE AFUA_2G08260)-RELATED"/>
    <property type="match status" value="1"/>
</dbReference>
<accession>A0ABW9VWG7</accession>
<dbReference type="Pfam" id="PF00724">
    <property type="entry name" value="Oxidored_FMN"/>
    <property type="match status" value="1"/>
</dbReference>
<feature type="domain" description="NADH:flavin oxidoreductase/NADH oxidase N-terminal" evidence="3">
    <location>
        <begin position="1"/>
        <end position="335"/>
    </location>
</feature>
<evidence type="ECO:0000256" key="1">
    <source>
        <dbReference type="ARBA" id="ARBA00022630"/>
    </source>
</evidence>
<dbReference type="InterPro" id="IPR001155">
    <property type="entry name" value="OxRdtase_FMN_N"/>
</dbReference>
<dbReference type="SUPFAM" id="SSF51395">
    <property type="entry name" value="FMN-linked oxidoreductases"/>
    <property type="match status" value="1"/>
</dbReference>
<keyword evidence="2" id="KW-0560">Oxidoreductase</keyword>
<sequence length="413" mass="44114">MFPPLTLPNGSTLPNRLAKAAMEESMADNGQLPGPAIHRLYQRWAQGGTGLLITGNVMVDSRALTGPATIALEAGTPLAPFTAWAQAARQHGAQIWMQINHPGRQVMANMGGLAWAPSAVALDLGKHSKLFAQPVAMSAANIAEVIQRFGDTAHAAEQAGFNGVQIHAAHGYLLSQFLSPLTNRRTDEWGGSLENRARLLLEVVRAVRQRVSARFSVAVKLNSADFQRGGFSEDDARQVVQLLNGLPVDLIELSGGSYESPAMQGRTADGRTLAREAYFLEFAQALAKVARMPVMTTGGIARQEIAEQVLASGVAVVGIATALSVAPDLPQQWRAGQKPTATEPPVNWKDKTLASIATMALVRRRLRALGTLGAAAGNSAGGALNPLFTLLIDQVRVAMLTRRYRKWRAQSVG</sequence>
<keyword evidence="1" id="KW-0285">Flavoprotein</keyword>
<dbReference type="InterPro" id="IPR013785">
    <property type="entry name" value="Aldolase_TIM"/>
</dbReference>
<reference evidence="4 5" key="1">
    <citation type="submission" date="2019-12" db="EMBL/GenBank/DDBJ databases">
        <title>Novel species isolated from a subtropical stream in China.</title>
        <authorList>
            <person name="Lu H."/>
        </authorList>
    </citation>
    <scope>NUCLEOTIDE SEQUENCE [LARGE SCALE GENOMIC DNA]</scope>
    <source>
        <strain evidence="4 5">CY42W</strain>
    </source>
</reference>
<protein>
    <submittedName>
        <fullName evidence="4">2,4-dienoyl-CoA reductase</fullName>
    </submittedName>
</protein>
<evidence type="ECO:0000259" key="3">
    <source>
        <dbReference type="Pfam" id="PF00724"/>
    </source>
</evidence>
<organism evidence="4 5">
    <name type="scientific">Duganella levis</name>
    <dbReference type="NCBI Taxonomy" id="2692169"/>
    <lineage>
        <taxon>Bacteria</taxon>
        <taxon>Pseudomonadati</taxon>
        <taxon>Pseudomonadota</taxon>
        <taxon>Betaproteobacteria</taxon>
        <taxon>Burkholderiales</taxon>
        <taxon>Oxalobacteraceae</taxon>
        <taxon>Telluria group</taxon>
        <taxon>Duganella</taxon>
    </lineage>
</organism>
<comment type="caution">
    <text evidence="4">The sequence shown here is derived from an EMBL/GenBank/DDBJ whole genome shotgun (WGS) entry which is preliminary data.</text>
</comment>
<evidence type="ECO:0000313" key="5">
    <source>
        <dbReference type="Proteomes" id="UP000642144"/>
    </source>
</evidence>
<keyword evidence="5" id="KW-1185">Reference proteome</keyword>
<dbReference type="Proteomes" id="UP000642144">
    <property type="component" value="Unassembled WGS sequence"/>
</dbReference>
<gene>
    <name evidence="4" type="ORF">GTP69_05735</name>
</gene>
<name>A0ABW9VWG7_9BURK</name>
<dbReference type="CDD" id="cd04733">
    <property type="entry name" value="OYE_like_2_FMN"/>
    <property type="match status" value="1"/>
</dbReference>